<dbReference type="Gene3D" id="3.30.160.60">
    <property type="entry name" value="Classic Zinc Finger"/>
    <property type="match status" value="1"/>
</dbReference>
<comment type="caution">
    <text evidence="12">The sequence shown here is derived from an EMBL/GenBank/DDBJ whole genome shotgun (WGS) entry which is preliminary data.</text>
</comment>
<keyword evidence="2" id="KW-0479">Metal-binding</keyword>
<dbReference type="EMBL" id="JADOXO010000002">
    <property type="protein sequence ID" value="KAF9821847.1"/>
    <property type="molecule type" value="Genomic_DNA"/>
</dbReference>
<accession>A0A8H7U759</accession>
<feature type="region of interest" description="Disordered" evidence="11">
    <location>
        <begin position="59"/>
        <end position="97"/>
    </location>
</feature>
<feature type="compositionally biased region" description="Pro residues" evidence="11">
    <location>
        <begin position="305"/>
        <end position="331"/>
    </location>
</feature>
<feature type="compositionally biased region" description="Low complexity" evidence="11">
    <location>
        <begin position="264"/>
        <end position="279"/>
    </location>
</feature>
<keyword evidence="7 10" id="KW-0010">Activator</keyword>
<feature type="compositionally biased region" description="Low complexity" evidence="11">
    <location>
        <begin position="344"/>
        <end position="353"/>
    </location>
</feature>
<dbReference type="AlphaFoldDB" id="A0A8H7U759"/>
<dbReference type="Proteomes" id="UP000639403">
    <property type="component" value="Unassembled WGS sequence"/>
</dbReference>
<evidence type="ECO:0000256" key="1">
    <source>
        <dbReference type="ARBA" id="ARBA00004123"/>
    </source>
</evidence>
<evidence type="ECO:0000256" key="9">
    <source>
        <dbReference type="ARBA" id="ARBA00023242"/>
    </source>
</evidence>
<evidence type="ECO:0000313" key="12">
    <source>
        <dbReference type="EMBL" id="KAF9821847.1"/>
    </source>
</evidence>
<comment type="similarity">
    <text evidence="10">Belongs to the SGF11 family.</text>
</comment>
<proteinExistence type="inferred from homology"/>
<name>A0A8H7U759_9APHY</name>
<feature type="region of interest" description="Disordered" evidence="11">
    <location>
        <begin position="131"/>
        <end position="353"/>
    </location>
</feature>
<comment type="subcellular location">
    <subcellularLocation>
        <location evidence="1 10">Nucleus</location>
    </subcellularLocation>
</comment>
<evidence type="ECO:0000313" key="13">
    <source>
        <dbReference type="Proteomes" id="UP000639403"/>
    </source>
</evidence>
<keyword evidence="3" id="KW-0863">Zinc-finger</keyword>
<dbReference type="Pfam" id="PF08209">
    <property type="entry name" value="Sgf11"/>
    <property type="match status" value="1"/>
</dbReference>
<evidence type="ECO:0000256" key="10">
    <source>
        <dbReference type="RuleBase" id="RU261113"/>
    </source>
</evidence>
<protein>
    <recommendedName>
        <fullName evidence="10">SAGA-associated factor 11</fullName>
    </recommendedName>
</protein>
<reference evidence="12" key="2">
    <citation type="journal article" name="Front. Microbiol.">
        <title>Degradative Capacity of Two Strains of Rhodonia placenta: From Phenotype to Genotype.</title>
        <authorList>
            <person name="Kolle M."/>
            <person name="Horta M.A.C."/>
            <person name="Nowrousian M."/>
            <person name="Ohm R.A."/>
            <person name="Benz J.P."/>
            <person name="Pilgard A."/>
        </authorList>
    </citation>
    <scope>NUCLEOTIDE SEQUENCE</scope>
    <source>
        <strain evidence="12">FPRL280</strain>
    </source>
</reference>
<organism evidence="12 13">
    <name type="scientific">Rhodonia placenta</name>
    <dbReference type="NCBI Taxonomy" id="104341"/>
    <lineage>
        <taxon>Eukaryota</taxon>
        <taxon>Fungi</taxon>
        <taxon>Dikarya</taxon>
        <taxon>Basidiomycota</taxon>
        <taxon>Agaricomycotina</taxon>
        <taxon>Agaricomycetes</taxon>
        <taxon>Polyporales</taxon>
        <taxon>Adustoporiaceae</taxon>
        <taxon>Rhodonia</taxon>
    </lineage>
</organism>
<evidence type="ECO:0000256" key="7">
    <source>
        <dbReference type="ARBA" id="ARBA00023159"/>
    </source>
</evidence>
<keyword evidence="6" id="KW-0805">Transcription regulation</keyword>
<keyword evidence="9" id="KW-0539">Nucleus</keyword>
<feature type="compositionally biased region" description="Basic and acidic residues" evidence="11">
    <location>
        <begin position="184"/>
        <end position="193"/>
    </location>
</feature>
<dbReference type="GO" id="GO:0008270">
    <property type="term" value="F:zinc ion binding"/>
    <property type="evidence" value="ECO:0007669"/>
    <property type="project" value="UniProtKB-KW"/>
</dbReference>
<feature type="compositionally biased region" description="Low complexity" evidence="11">
    <location>
        <begin position="59"/>
        <end position="70"/>
    </location>
</feature>
<keyword evidence="8" id="KW-0804">Transcription</keyword>
<sequence>MPKKERDEVLSELAARVFADMLEESLMDVVLESHQAVARSRTICHICHTQFCAVHVPGPSGSASQAGPSSRLPTPSEETRGGDTNSPAGAGANTPLNGKNGGNILLECSNCKRQVASNRYAQHLSECLGLGSSRRGATRNATSKSKLVAEAGRSASPYVASEAGNISDDGKPSPAKGKSKSKAKKADDAEFNLHRKRPGSPSTSPAKKSKKAKTSSPIARIKRDPGSPSAHNAQTLAVPSHTRVPSKLRDSSTVPSMHHERSSSPESPSRMSSPAPSISTLASAPSLQSPTLSAKVISKAKPKNAKPPPPPPKRPSPPRPPPAPPVAPIPTPGYLVVDVEGDETGSSTDTDSS</sequence>
<keyword evidence="5" id="KW-0156">Chromatin regulator</keyword>
<evidence type="ECO:0000256" key="2">
    <source>
        <dbReference type="ARBA" id="ARBA00022723"/>
    </source>
</evidence>
<evidence type="ECO:0000256" key="11">
    <source>
        <dbReference type="SAM" id="MobiDB-lite"/>
    </source>
</evidence>
<reference evidence="12" key="1">
    <citation type="submission" date="2020-11" db="EMBL/GenBank/DDBJ databases">
        <authorList>
            <person name="Koelle M."/>
            <person name="Horta M.A.C."/>
            <person name="Nowrousian M."/>
            <person name="Ohm R.A."/>
            <person name="Benz P."/>
            <person name="Pilgard A."/>
        </authorList>
    </citation>
    <scope>NUCLEOTIDE SEQUENCE</scope>
    <source>
        <strain evidence="12">FPRL280</strain>
    </source>
</reference>
<gene>
    <name evidence="12" type="ORF">IEO21_00277</name>
</gene>
<evidence type="ECO:0000256" key="4">
    <source>
        <dbReference type="ARBA" id="ARBA00022833"/>
    </source>
</evidence>
<keyword evidence="4" id="KW-0862">Zinc</keyword>
<dbReference type="GO" id="GO:0006325">
    <property type="term" value="P:chromatin organization"/>
    <property type="evidence" value="ECO:0007669"/>
    <property type="project" value="UniProtKB-KW"/>
</dbReference>
<dbReference type="InterPro" id="IPR013246">
    <property type="entry name" value="SAGA_su_Sgf11"/>
</dbReference>
<evidence type="ECO:0000256" key="5">
    <source>
        <dbReference type="ARBA" id="ARBA00022853"/>
    </source>
</evidence>
<dbReference type="GO" id="GO:0070461">
    <property type="term" value="C:SAGA-type complex"/>
    <property type="evidence" value="ECO:0007669"/>
    <property type="project" value="UniProtKB-ARBA"/>
</dbReference>
<evidence type="ECO:0000256" key="3">
    <source>
        <dbReference type="ARBA" id="ARBA00022771"/>
    </source>
</evidence>
<dbReference type="GO" id="GO:0005634">
    <property type="term" value="C:nucleus"/>
    <property type="evidence" value="ECO:0007669"/>
    <property type="project" value="UniProtKB-SubCell"/>
</dbReference>
<evidence type="ECO:0000256" key="8">
    <source>
        <dbReference type="ARBA" id="ARBA00023163"/>
    </source>
</evidence>
<evidence type="ECO:0000256" key="6">
    <source>
        <dbReference type="ARBA" id="ARBA00023015"/>
    </source>
</evidence>
<feature type="compositionally biased region" description="Polar residues" evidence="11">
    <location>
        <begin position="280"/>
        <end position="292"/>
    </location>
</feature>